<evidence type="ECO:0000256" key="2">
    <source>
        <dbReference type="ARBA" id="ARBA00007357"/>
    </source>
</evidence>
<evidence type="ECO:0000256" key="3">
    <source>
        <dbReference type="ARBA" id="ARBA00022670"/>
    </source>
</evidence>
<dbReference type="Gene3D" id="3.40.390.10">
    <property type="entry name" value="Collagenase (Catalytic Domain)"/>
    <property type="match status" value="1"/>
</dbReference>
<dbReference type="CDD" id="cd08662">
    <property type="entry name" value="M13"/>
    <property type="match status" value="1"/>
</dbReference>
<dbReference type="Proteomes" id="UP000697472">
    <property type="component" value="Unassembled WGS sequence"/>
</dbReference>
<feature type="chain" id="PRO_5045127217" evidence="8">
    <location>
        <begin position="35"/>
        <end position="680"/>
    </location>
</feature>
<comment type="similarity">
    <text evidence="2">Belongs to the peptidase M13 family.</text>
</comment>
<keyword evidence="8" id="KW-0732">Signal</keyword>
<dbReference type="PANTHER" id="PTHR11733">
    <property type="entry name" value="ZINC METALLOPROTEASE FAMILY M13 NEPRILYSIN-RELATED"/>
    <property type="match status" value="1"/>
</dbReference>
<dbReference type="Pfam" id="PF01431">
    <property type="entry name" value="Peptidase_M13"/>
    <property type="match status" value="1"/>
</dbReference>
<dbReference type="SUPFAM" id="SSF55486">
    <property type="entry name" value="Metalloproteases ('zincins'), catalytic domain"/>
    <property type="match status" value="1"/>
</dbReference>
<name>A0ABS2PTR0_9STRE</name>
<evidence type="ECO:0000313" key="12">
    <source>
        <dbReference type="Proteomes" id="UP000697472"/>
    </source>
</evidence>
<keyword evidence="7" id="KW-0482">Metalloprotease</keyword>
<organism evidence="11 12">
    <name type="scientific">Streptococcus loxodontisalivarius</name>
    <dbReference type="NCBI Taxonomy" id="1349415"/>
    <lineage>
        <taxon>Bacteria</taxon>
        <taxon>Bacillati</taxon>
        <taxon>Bacillota</taxon>
        <taxon>Bacilli</taxon>
        <taxon>Lactobacillales</taxon>
        <taxon>Streptococcaceae</taxon>
        <taxon>Streptococcus</taxon>
    </lineage>
</organism>
<evidence type="ECO:0000256" key="6">
    <source>
        <dbReference type="ARBA" id="ARBA00022833"/>
    </source>
</evidence>
<dbReference type="GO" id="GO:0016787">
    <property type="term" value="F:hydrolase activity"/>
    <property type="evidence" value="ECO:0007669"/>
    <property type="project" value="UniProtKB-KW"/>
</dbReference>
<comment type="cofactor">
    <cofactor evidence="1">
        <name>Zn(2+)</name>
        <dbReference type="ChEBI" id="CHEBI:29105"/>
    </cofactor>
</comment>
<dbReference type="InterPro" id="IPR008753">
    <property type="entry name" value="Peptidase_M13_N"/>
</dbReference>
<feature type="signal peptide" evidence="8">
    <location>
        <begin position="1"/>
        <end position="34"/>
    </location>
</feature>
<evidence type="ECO:0000259" key="9">
    <source>
        <dbReference type="Pfam" id="PF01431"/>
    </source>
</evidence>
<feature type="domain" description="Peptidase M13 C-terminal" evidence="9">
    <location>
        <begin position="487"/>
        <end position="677"/>
    </location>
</feature>
<evidence type="ECO:0000256" key="8">
    <source>
        <dbReference type="SAM" id="SignalP"/>
    </source>
</evidence>
<keyword evidence="5 11" id="KW-0378">Hydrolase</keyword>
<keyword evidence="3" id="KW-0645">Protease</keyword>
<dbReference type="InterPro" id="IPR018497">
    <property type="entry name" value="Peptidase_M13_C"/>
</dbReference>
<feature type="domain" description="Peptidase M13 N-terminal" evidence="10">
    <location>
        <begin position="51"/>
        <end position="432"/>
    </location>
</feature>
<dbReference type="RefSeq" id="WP_205010292.1">
    <property type="nucleotide sequence ID" value="NZ_JAFBEH010000044.1"/>
</dbReference>
<accession>A0ABS2PTR0</accession>
<dbReference type="InterPro" id="IPR024079">
    <property type="entry name" value="MetalloPept_cat_dom_sf"/>
</dbReference>
<keyword evidence="6" id="KW-0862">Zinc</keyword>
<dbReference type="Gene3D" id="1.10.1380.10">
    <property type="entry name" value="Neutral endopeptidase , domain2"/>
    <property type="match status" value="1"/>
</dbReference>
<evidence type="ECO:0000256" key="5">
    <source>
        <dbReference type="ARBA" id="ARBA00022801"/>
    </source>
</evidence>
<dbReference type="Pfam" id="PF05649">
    <property type="entry name" value="Peptidase_M13_N"/>
    <property type="match status" value="1"/>
</dbReference>
<comment type="caution">
    <text evidence="11">The sequence shown here is derived from an EMBL/GenBank/DDBJ whole genome shotgun (WGS) entry which is preliminary data.</text>
</comment>
<evidence type="ECO:0000313" key="11">
    <source>
        <dbReference type="EMBL" id="MBM7643437.1"/>
    </source>
</evidence>
<evidence type="ECO:0000256" key="1">
    <source>
        <dbReference type="ARBA" id="ARBA00001947"/>
    </source>
</evidence>
<keyword evidence="12" id="KW-1185">Reference proteome</keyword>
<dbReference type="EC" id="3.4.24.-" evidence="11"/>
<evidence type="ECO:0000256" key="7">
    <source>
        <dbReference type="ARBA" id="ARBA00023049"/>
    </source>
</evidence>
<sequence length="680" mass="77354">MNYSRSTQQFLKSLGVISLSACLLAGPLSQTVLAVKPVYAQEKKKSVSARENFYQSVNADWLAKTKLKKGESAINSFSEIEERMKKLLVSDMNKMASGEIQATNAEQEKMVAYYKQAMDFAKRDQDGIEPLKPILAKIESVSSMQDLQKLIYDFSFTSFAIPFSLTVETNPQDNSQKQLVLRQAPAILESPEMYEKGNKEGQLKLEAYRTSMMALLKQAGKSDKEAKSLIKRSLAFDKLLSEKTQLDQSQMTAEDTTAAARYHPESLETVDSYADEFSFKTLIESLVGPTDKKINVEDQAYFKQINDVLNSKQLENMKAWLLTNVLFSQADFLGEENRQAASTYGNLISGLTQMPSKENNAYTQLEYTFGHILGDYYGKKYFGEDAKKDVESMAKKIIAVYKKRLSENKWLSDSAKEMAIKKLDQMNLMIGFSEDYPDLYRQYQFDSNASFFENNYNYKALSQRQTFEDFNKPNVRGTWQMSANAVNAYNDSSSNSIVFPAAILQTPFYDKTKSVSQNYGAIGAIIGHEISHAFDINGMKYDENGNLKDWWTKKDLEQYQEKTQAMVDQWDGLKTDAGKVNGQQTLAENIADNGGLMSALEALKTEENPNFKEFFQSWASVWRQKSTKEQSKFALESDVHAPYELRANIPVQNFQEFYDAFGIKKGDPMYMEPQKRVTLW</sequence>
<dbReference type="PRINTS" id="PR00786">
    <property type="entry name" value="NEPRILYSIN"/>
</dbReference>
<evidence type="ECO:0000256" key="4">
    <source>
        <dbReference type="ARBA" id="ARBA00022723"/>
    </source>
</evidence>
<gene>
    <name evidence="11" type="ORF">JOC28_001745</name>
</gene>
<keyword evidence="4" id="KW-0479">Metal-binding</keyword>
<reference evidence="11 12" key="1">
    <citation type="submission" date="2021-01" db="EMBL/GenBank/DDBJ databases">
        <title>Genomic Encyclopedia of Type Strains, Phase IV (KMG-IV): sequencing the most valuable type-strain genomes for metagenomic binning, comparative biology and taxonomic classification.</title>
        <authorList>
            <person name="Goeker M."/>
        </authorList>
    </citation>
    <scope>NUCLEOTIDE SEQUENCE [LARGE SCALE GENOMIC DNA]</scope>
    <source>
        <strain evidence="11 12">DSM 27382</strain>
    </source>
</reference>
<evidence type="ECO:0000259" key="10">
    <source>
        <dbReference type="Pfam" id="PF05649"/>
    </source>
</evidence>
<dbReference type="PROSITE" id="PS51885">
    <property type="entry name" value="NEPRILYSIN"/>
    <property type="match status" value="1"/>
</dbReference>
<proteinExistence type="inferred from homology"/>
<dbReference type="InterPro" id="IPR042089">
    <property type="entry name" value="Peptidase_M13_dom_2"/>
</dbReference>
<dbReference type="EMBL" id="JAFBEH010000044">
    <property type="protein sequence ID" value="MBM7643437.1"/>
    <property type="molecule type" value="Genomic_DNA"/>
</dbReference>
<dbReference type="InterPro" id="IPR000718">
    <property type="entry name" value="Peptidase_M13"/>
</dbReference>
<protein>
    <submittedName>
        <fullName evidence="11">Endopeptidase</fullName>
        <ecNumber evidence="11">3.4.24.-</ecNumber>
    </submittedName>
</protein>
<dbReference type="PANTHER" id="PTHR11733:SF167">
    <property type="entry name" value="FI17812P1-RELATED"/>
    <property type="match status" value="1"/>
</dbReference>